<dbReference type="PANTHER" id="PTHR42879:SF2">
    <property type="entry name" value="3-OXOACYL-[ACYL-CARRIER-PROTEIN] REDUCTASE FABG"/>
    <property type="match status" value="1"/>
</dbReference>
<accession>A0ABW3VDY8</accession>
<dbReference type="InterPro" id="IPR020904">
    <property type="entry name" value="Sc_DH/Rdtase_CS"/>
</dbReference>
<dbReference type="InterPro" id="IPR050259">
    <property type="entry name" value="SDR"/>
</dbReference>
<dbReference type="PROSITE" id="PS00061">
    <property type="entry name" value="ADH_SHORT"/>
    <property type="match status" value="1"/>
</dbReference>
<reference evidence="5" key="1">
    <citation type="journal article" date="2019" name="Int. J. Syst. Evol. Microbiol.">
        <title>The Global Catalogue of Microorganisms (GCM) 10K type strain sequencing project: providing services to taxonomists for standard genome sequencing and annotation.</title>
        <authorList>
            <consortium name="The Broad Institute Genomics Platform"/>
            <consortium name="The Broad Institute Genome Sequencing Center for Infectious Disease"/>
            <person name="Wu L."/>
            <person name="Ma J."/>
        </authorList>
    </citation>
    <scope>NUCLEOTIDE SEQUENCE [LARGE SCALE GENOMIC DNA]</scope>
    <source>
        <strain evidence="5">CCUG 49018</strain>
    </source>
</reference>
<dbReference type="Proteomes" id="UP001597182">
    <property type="component" value="Unassembled WGS sequence"/>
</dbReference>
<dbReference type="Pfam" id="PF00106">
    <property type="entry name" value="adh_short"/>
    <property type="match status" value="1"/>
</dbReference>
<keyword evidence="4" id="KW-0560">Oxidoreductase</keyword>
<sequence length="251" mass="26053">MIDRDNGRRVALVTGGSRGIGGDIARRLAGEGFSVTVAARQEAGVTAACEKIAGETGAEVHGVAANMADEDALVRLAAEHTDRFGRLDVLVLAAGLGAEEPVAAMRTKAFDLQIGVNLRAPVLLVRELLPLLRETAAANPRHGSRVVALSSITGVAAEAGLSAYGASKAGLVSFCETLSLEESRNGVNATAVAPGYVDTDMTAHLEGRLERSSMLTVDDVSEMVLGLTRLSARAVVPSIVISRAGTQLWRA</sequence>
<dbReference type="InterPro" id="IPR036291">
    <property type="entry name" value="NAD(P)-bd_dom_sf"/>
</dbReference>
<dbReference type="InterPro" id="IPR002347">
    <property type="entry name" value="SDR_fam"/>
</dbReference>
<comment type="similarity">
    <text evidence="1 2">Belongs to the short-chain dehydrogenases/reductases (SDR) family.</text>
</comment>
<evidence type="ECO:0000313" key="4">
    <source>
        <dbReference type="EMBL" id="MFD1232961.1"/>
    </source>
</evidence>
<evidence type="ECO:0000256" key="1">
    <source>
        <dbReference type="ARBA" id="ARBA00006484"/>
    </source>
</evidence>
<evidence type="ECO:0000259" key="3">
    <source>
        <dbReference type="SMART" id="SM00822"/>
    </source>
</evidence>
<dbReference type="RefSeq" id="WP_013676074.1">
    <property type="nucleotide sequence ID" value="NZ_BAABKS010000001.1"/>
</dbReference>
<dbReference type="PRINTS" id="PR00080">
    <property type="entry name" value="SDRFAMILY"/>
</dbReference>
<dbReference type="EMBL" id="JBHTMB010000045">
    <property type="protein sequence ID" value="MFD1232961.1"/>
    <property type="molecule type" value="Genomic_DNA"/>
</dbReference>
<organism evidence="4 5">
    <name type="scientific">Pseudonocardia benzenivorans</name>
    <dbReference type="NCBI Taxonomy" id="228005"/>
    <lineage>
        <taxon>Bacteria</taxon>
        <taxon>Bacillati</taxon>
        <taxon>Actinomycetota</taxon>
        <taxon>Actinomycetes</taxon>
        <taxon>Pseudonocardiales</taxon>
        <taxon>Pseudonocardiaceae</taxon>
        <taxon>Pseudonocardia</taxon>
    </lineage>
</organism>
<dbReference type="EC" id="1.1.1.-" evidence="4"/>
<dbReference type="SMART" id="SM00822">
    <property type="entry name" value="PKS_KR"/>
    <property type="match status" value="1"/>
</dbReference>
<dbReference type="GO" id="GO:0016491">
    <property type="term" value="F:oxidoreductase activity"/>
    <property type="evidence" value="ECO:0007669"/>
    <property type="project" value="UniProtKB-KW"/>
</dbReference>
<dbReference type="PRINTS" id="PR00081">
    <property type="entry name" value="GDHRDH"/>
</dbReference>
<evidence type="ECO:0000256" key="2">
    <source>
        <dbReference type="RuleBase" id="RU000363"/>
    </source>
</evidence>
<evidence type="ECO:0000313" key="5">
    <source>
        <dbReference type="Proteomes" id="UP001597182"/>
    </source>
</evidence>
<proteinExistence type="inferred from homology"/>
<dbReference type="CDD" id="cd05233">
    <property type="entry name" value="SDR_c"/>
    <property type="match status" value="1"/>
</dbReference>
<gene>
    <name evidence="4" type="ORF">ACFQ34_06655</name>
</gene>
<feature type="domain" description="Ketoreductase" evidence="3">
    <location>
        <begin position="9"/>
        <end position="200"/>
    </location>
</feature>
<dbReference type="SUPFAM" id="SSF51735">
    <property type="entry name" value="NAD(P)-binding Rossmann-fold domains"/>
    <property type="match status" value="1"/>
</dbReference>
<protein>
    <submittedName>
        <fullName evidence="4">SDR family NAD(P)-dependent oxidoreductase</fullName>
        <ecNumber evidence="4">1.1.1.-</ecNumber>
    </submittedName>
</protein>
<dbReference type="Gene3D" id="3.40.50.720">
    <property type="entry name" value="NAD(P)-binding Rossmann-like Domain"/>
    <property type="match status" value="1"/>
</dbReference>
<keyword evidence="5" id="KW-1185">Reference proteome</keyword>
<dbReference type="PANTHER" id="PTHR42879">
    <property type="entry name" value="3-OXOACYL-(ACYL-CARRIER-PROTEIN) REDUCTASE"/>
    <property type="match status" value="1"/>
</dbReference>
<comment type="caution">
    <text evidence="4">The sequence shown here is derived from an EMBL/GenBank/DDBJ whole genome shotgun (WGS) entry which is preliminary data.</text>
</comment>
<dbReference type="InterPro" id="IPR057326">
    <property type="entry name" value="KR_dom"/>
</dbReference>
<name>A0ABW3VDY8_9PSEU</name>